<proteinExistence type="predicted"/>
<evidence type="ECO:0000313" key="7">
    <source>
        <dbReference type="Proteomes" id="UP001604336"/>
    </source>
</evidence>
<reference evidence="7" key="1">
    <citation type="submission" date="2024-07" db="EMBL/GenBank/DDBJ databases">
        <title>Two chromosome-level genome assemblies of Korean endemic species Abeliophyllum distichum and Forsythia ovata (Oleaceae).</title>
        <authorList>
            <person name="Jang H."/>
        </authorList>
    </citation>
    <scope>NUCLEOTIDE SEQUENCE [LARGE SCALE GENOMIC DNA]</scope>
</reference>
<comment type="caution">
    <text evidence="6">The sequence shown here is derived from an EMBL/GenBank/DDBJ whole genome shotgun (WGS) entry which is preliminary data.</text>
</comment>
<dbReference type="AlphaFoldDB" id="A0ABD1RVQ9"/>
<evidence type="ECO:0000313" key="6">
    <source>
        <dbReference type="EMBL" id="KAL2492522.1"/>
    </source>
</evidence>
<feature type="domain" description="SLC12A transporter C-terminal" evidence="5">
    <location>
        <begin position="63"/>
        <end position="123"/>
    </location>
</feature>
<accession>A0ABD1RVQ9</accession>
<dbReference type="GO" id="GO:0016020">
    <property type="term" value="C:membrane"/>
    <property type="evidence" value="ECO:0007669"/>
    <property type="project" value="UniProtKB-SubCell"/>
</dbReference>
<evidence type="ECO:0000256" key="2">
    <source>
        <dbReference type="ARBA" id="ARBA00022692"/>
    </source>
</evidence>
<keyword evidence="3" id="KW-1133">Transmembrane helix</keyword>
<keyword evidence="2" id="KW-0812">Transmembrane</keyword>
<keyword evidence="7" id="KW-1185">Reference proteome</keyword>
<comment type="subcellular location">
    <subcellularLocation>
        <location evidence="1">Membrane</location>
        <topology evidence="1">Multi-pass membrane protein</topology>
    </subcellularLocation>
</comment>
<dbReference type="PANTHER" id="PTHR11827">
    <property type="entry name" value="SOLUTE CARRIER FAMILY 12, CATION COTRANSPORTERS"/>
    <property type="match status" value="1"/>
</dbReference>
<organism evidence="6 7">
    <name type="scientific">Abeliophyllum distichum</name>
    <dbReference type="NCBI Taxonomy" id="126358"/>
    <lineage>
        <taxon>Eukaryota</taxon>
        <taxon>Viridiplantae</taxon>
        <taxon>Streptophyta</taxon>
        <taxon>Embryophyta</taxon>
        <taxon>Tracheophyta</taxon>
        <taxon>Spermatophyta</taxon>
        <taxon>Magnoliopsida</taxon>
        <taxon>eudicotyledons</taxon>
        <taxon>Gunneridae</taxon>
        <taxon>Pentapetalae</taxon>
        <taxon>asterids</taxon>
        <taxon>lamiids</taxon>
        <taxon>Lamiales</taxon>
        <taxon>Oleaceae</taxon>
        <taxon>Forsythieae</taxon>
        <taxon>Abeliophyllum</taxon>
    </lineage>
</organism>
<keyword evidence="4" id="KW-0472">Membrane</keyword>
<evidence type="ECO:0000256" key="1">
    <source>
        <dbReference type="ARBA" id="ARBA00004141"/>
    </source>
</evidence>
<name>A0ABD1RVQ9_9LAMI</name>
<dbReference type="PANTHER" id="PTHR11827:SF100">
    <property type="entry name" value="CATION-CHLORIDE COTRANSPORTER 1"/>
    <property type="match status" value="1"/>
</dbReference>
<gene>
    <name evidence="6" type="ORF">Adt_28150</name>
</gene>
<dbReference type="Proteomes" id="UP001604336">
    <property type="component" value="Unassembled WGS sequence"/>
</dbReference>
<dbReference type="Pfam" id="PF03522">
    <property type="entry name" value="SLC12"/>
    <property type="match status" value="1"/>
</dbReference>
<dbReference type="InterPro" id="IPR004842">
    <property type="entry name" value="SLC12A_fam"/>
</dbReference>
<dbReference type="InterPro" id="IPR018491">
    <property type="entry name" value="SLC12_C"/>
</dbReference>
<sequence>MVKKACWNFAGKMVKKTERKHEEEDPAVLIYWDYHERAGDAKEACKVLSTYIDYKRCEDVAPSMSDGFQGIVQTMGLDNLKPNIVVMRYPEIWSRENLTEISTTFVRIINDCIVANKAVVILKGLDKWPNEYQR</sequence>
<protein>
    <submittedName>
        <fullName evidence="6">Cation-chloride cotransporter 1</fullName>
    </submittedName>
</protein>
<evidence type="ECO:0000259" key="5">
    <source>
        <dbReference type="Pfam" id="PF03522"/>
    </source>
</evidence>
<dbReference type="EMBL" id="JBFOLK010000008">
    <property type="protein sequence ID" value="KAL2492522.1"/>
    <property type="molecule type" value="Genomic_DNA"/>
</dbReference>
<evidence type="ECO:0000256" key="3">
    <source>
        <dbReference type="ARBA" id="ARBA00022989"/>
    </source>
</evidence>
<evidence type="ECO:0000256" key="4">
    <source>
        <dbReference type="ARBA" id="ARBA00023136"/>
    </source>
</evidence>